<gene>
    <name evidence="1" type="ORF">AVDCRST_MAG49-1815</name>
</gene>
<name>A0A6J4UJH9_9BACT</name>
<evidence type="ECO:0000313" key="1">
    <source>
        <dbReference type="EMBL" id="CAA9551314.1"/>
    </source>
</evidence>
<dbReference type="EMBL" id="CADCWG010000118">
    <property type="protein sequence ID" value="CAA9551314.1"/>
    <property type="molecule type" value="Genomic_DNA"/>
</dbReference>
<dbReference type="AlphaFoldDB" id="A0A6J4UJH9"/>
<protein>
    <submittedName>
        <fullName evidence="1">Uncharacterized protein</fullName>
    </submittedName>
</protein>
<proteinExistence type="predicted"/>
<accession>A0A6J4UJH9</accession>
<sequence>MHGSRPRRVIPTRSGRELVFGLYLNNVPLADPNDVFAVVAEHGAIVEALFERF</sequence>
<organism evidence="1">
    <name type="scientific">uncultured Thermomicrobiales bacterium</name>
    <dbReference type="NCBI Taxonomy" id="1645740"/>
    <lineage>
        <taxon>Bacteria</taxon>
        <taxon>Pseudomonadati</taxon>
        <taxon>Thermomicrobiota</taxon>
        <taxon>Thermomicrobia</taxon>
        <taxon>Thermomicrobiales</taxon>
        <taxon>environmental samples</taxon>
    </lineage>
</organism>
<reference evidence="1" key="1">
    <citation type="submission" date="2020-02" db="EMBL/GenBank/DDBJ databases">
        <authorList>
            <person name="Meier V. D."/>
        </authorList>
    </citation>
    <scope>NUCLEOTIDE SEQUENCE</scope>
    <source>
        <strain evidence="1">AVDCRST_MAG49</strain>
    </source>
</reference>